<dbReference type="PANTHER" id="PTHR26450:SF152">
    <property type="entry name" value="OLFACTORY RECEPTOR"/>
    <property type="match status" value="1"/>
</dbReference>
<evidence type="ECO:0000256" key="2">
    <source>
        <dbReference type="ARBA" id="ARBA00004141"/>
    </source>
</evidence>
<dbReference type="PROSITE" id="PS00237">
    <property type="entry name" value="G_PROTEIN_RECEP_F1_1"/>
    <property type="match status" value="1"/>
</dbReference>
<evidence type="ECO:0000256" key="6">
    <source>
        <dbReference type="ARBA" id="ARBA00022989"/>
    </source>
</evidence>
<keyword evidence="4 11" id="KW-0812">Transmembrane</keyword>
<dbReference type="Proteomes" id="UP000694394">
    <property type="component" value="Chromosome 5"/>
</dbReference>
<keyword evidence="15" id="KW-1185">Reference proteome</keyword>
<evidence type="ECO:0000313" key="14">
    <source>
        <dbReference type="Ensembl" id="ENSMICP00000032822.1"/>
    </source>
</evidence>
<evidence type="ECO:0000256" key="12">
    <source>
        <dbReference type="RuleBase" id="RU363047"/>
    </source>
</evidence>
<evidence type="ECO:0000256" key="3">
    <source>
        <dbReference type="ARBA" id="ARBA00022606"/>
    </source>
</evidence>
<keyword evidence="6 12" id="KW-1133">Transmembrane helix</keyword>
<dbReference type="PANTHER" id="PTHR26450">
    <property type="entry name" value="OLFACTORY RECEPTOR 56B1-RELATED"/>
    <property type="match status" value="1"/>
</dbReference>
<protein>
    <recommendedName>
        <fullName evidence="12">Olfactory receptor</fullName>
    </recommendedName>
</protein>
<comment type="similarity">
    <text evidence="11">Belongs to the G-protein coupled receptor 1 family.</text>
</comment>
<reference evidence="14" key="3">
    <citation type="submission" date="2025-09" db="UniProtKB">
        <authorList>
            <consortium name="Ensembl"/>
        </authorList>
    </citation>
    <scope>IDENTIFICATION</scope>
</reference>
<feature type="transmembrane region" description="Helical" evidence="12">
    <location>
        <begin position="67"/>
        <end position="94"/>
    </location>
</feature>
<evidence type="ECO:0000256" key="1">
    <source>
        <dbReference type="ARBA" id="ARBA00002936"/>
    </source>
</evidence>
<dbReference type="FunFam" id="1.20.1070.10:FF:000006">
    <property type="entry name" value="Olfactory receptor"/>
    <property type="match status" value="1"/>
</dbReference>
<keyword evidence="7 11" id="KW-0297">G-protein coupled receptor</keyword>
<dbReference type="SUPFAM" id="SSF81321">
    <property type="entry name" value="Family A G protein-coupled receptor-like"/>
    <property type="match status" value="1"/>
</dbReference>
<reference evidence="14" key="1">
    <citation type="submission" date="2016-12" db="EMBL/GenBank/DDBJ databases">
        <title>Mouse lemur reference genome and diversity panel.</title>
        <authorList>
            <person name="Harris R."/>
            <person name="Larsen P."/>
            <person name="Liu Y."/>
            <person name="Hughes D.S."/>
            <person name="Murali S."/>
            <person name="Raveendran M."/>
            <person name="Korchina V."/>
            <person name="Wang M."/>
            <person name="Jhangiani S."/>
            <person name="Bandaranaike D."/>
            <person name="Bellair M."/>
            <person name="Blankenburg K."/>
            <person name="Chao H."/>
            <person name="Dahdouli M."/>
            <person name="Dinh H."/>
            <person name="Doddapaneni H."/>
            <person name="English A."/>
            <person name="Firestine M."/>
            <person name="Gnanaolivu R."/>
            <person name="Gross S."/>
            <person name="Hernandez B."/>
            <person name="Javaid M."/>
            <person name="Jayaseelan J."/>
            <person name="Jones J."/>
            <person name="Khan Z."/>
            <person name="Kovar C."/>
            <person name="Kurapati P."/>
            <person name="Le B."/>
            <person name="Lee S."/>
            <person name="Li M."/>
            <person name="Mathew T."/>
            <person name="Narasimhan A."/>
            <person name="Ngo D."/>
            <person name="Nguyen L."/>
            <person name="Okwuonu G."/>
            <person name="Ongeri F."/>
            <person name="Osuji N."/>
            <person name="Pu L.-L."/>
            <person name="Puazo M."/>
            <person name="Quiroz J."/>
            <person name="Raj R."/>
            <person name="Rajbhandari K."/>
            <person name="Reid J.G."/>
            <person name="Santibanez J."/>
            <person name="Sexton D."/>
            <person name="Skinner E."/>
            <person name="Vee V."/>
            <person name="Weissenberger G."/>
            <person name="Wu Y."/>
            <person name="Xin Y."/>
            <person name="Han Y."/>
            <person name="Campbell C."/>
            <person name="Brown A."/>
            <person name="Sullivan B."/>
            <person name="Shelton J."/>
            <person name="Brown S."/>
            <person name="Dudchenko O."/>
            <person name="Machol I."/>
            <person name="Durand N."/>
            <person name="Shamim M."/>
            <person name="Lieberman A."/>
            <person name="Muzny D.M."/>
            <person name="Richards S."/>
            <person name="Yoder A."/>
            <person name="Worley K.C."/>
            <person name="Rogers J."/>
            <person name="Gibbs R.A."/>
        </authorList>
    </citation>
    <scope>NUCLEOTIDE SEQUENCE [LARGE SCALE GENOMIC DNA]</scope>
</reference>
<feature type="transmembrane region" description="Helical" evidence="12">
    <location>
        <begin position="32"/>
        <end position="55"/>
    </location>
</feature>
<keyword evidence="12" id="KW-1003">Cell membrane</keyword>
<evidence type="ECO:0000256" key="9">
    <source>
        <dbReference type="ARBA" id="ARBA00023170"/>
    </source>
</evidence>
<dbReference type="InterPro" id="IPR050402">
    <property type="entry name" value="OR51/52/56-like"/>
</dbReference>
<keyword evidence="8 12" id="KW-0472">Membrane</keyword>
<evidence type="ECO:0000256" key="7">
    <source>
        <dbReference type="ARBA" id="ARBA00023040"/>
    </source>
</evidence>
<feature type="transmembrane region" description="Helical" evidence="12">
    <location>
        <begin position="244"/>
        <end position="267"/>
    </location>
</feature>
<dbReference type="GO" id="GO:0004930">
    <property type="term" value="F:G protein-coupled receptor activity"/>
    <property type="evidence" value="ECO:0007669"/>
    <property type="project" value="UniProtKB-KW"/>
</dbReference>
<accession>A0A8C5W0Q5</accession>
<dbReference type="PRINTS" id="PR00245">
    <property type="entry name" value="OLFACTORYR"/>
</dbReference>
<dbReference type="GeneTree" id="ENSGT01150000286940"/>
<comment type="function">
    <text evidence="1">Odorant receptor.</text>
</comment>
<dbReference type="AlphaFoldDB" id="A0A8C5W0Q5"/>
<dbReference type="PRINTS" id="PR00237">
    <property type="entry name" value="GPCRRHODOPSN"/>
</dbReference>
<sequence length="321" mass="35967">IIPTSMAFINMSYLNPRTVTLIGIPGLEHVQFWIGFPFFAVCLVALLGNSILLIIIPSERSLHQPMYIFLAVLAATDIGLCAAIVPKMLAIFWFRSCSMAFDACLAQLFFIHTLQCMESGVLLAMAFDRYIAICDPLRHTSILTPSIVGRMIVVMAIRAIVLVGLLPILIKRLHVFHSILIAHSYCEHMAVVKLAAEDILVNKSCGLFVGFTILGFDMIFILISYVLIFQAVFRLQQKEARLKAFNTCTAHIFVFLEFYILAFFSFFSHRFGHVAPSTHILLSTIYLLVPPALNPIVYGVKNKVICNRVAKIFLLNHGSQQ</sequence>
<keyword evidence="5 12" id="KW-0552">Olfaction</keyword>
<evidence type="ECO:0000256" key="4">
    <source>
        <dbReference type="ARBA" id="ARBA00022692"/>
    </source>
</evidence>
<dbReference type="Gene3D" id="1.20.1070.10">
    <property type="entry name" value="Rhodopsin 7-helix transmembrane proteins"/>
    <property type="match status" value="1"/>
</dbReference>
<dbReference type="InterPro" id="IPR000725">
    <property type="entry name" value="Olfact_rcpt"/>
</dbReference>
<feature type="transmembrane region" description="Helical" evidence="12">
    <location>
        <begin position="279"/>
        <end position="300"/>
    </location>
</feature>
<dbReference type="Pfam" id="PF13853">
    <property type="entry name" value="7tm_4"/>
    <property type="match status" value="1"/>
</dbReference>
<dbReference type="GO" id="GO:0004984">
    <property type="term" value="F:olfactory receptor activity"/>
    <property type="evidence" value="ECO:0007669"/>
    <property type="project" value="InterPro"/>
</dbReference>
<dbReference type="InterPro" id="IPR017452">
    <property type="entry name" value="GPCR_Rhodpsn_7TM"/>
</dbReference>
<evidence type="ECO:0000313" key="15">
    <source>
        <dbReference type="Proteomes" id="UP000694394"/>
    </source>
</evidence>
<evidence type="ECO:0000256" key="11">
    <source>
        <dbReference type="RuleBase" id="RU000688"/>
    </source>
</evidence>
<keyword evidence="9 11" id="KW-0675">Receptor</keyword>
<comment type="subcellular location">
    <subcellularLocation>
        <location evidence="12">Cell membrane</location>
        <topology evidence="12">Multi-pass membrane protein</topology>
    </subcellularLocation>
    <subcellularLocation>
        <location evidence="2">Membrane</location>
        <topology evidence="2">Multi-pass membrane protein</topology>
    </subcellularLocation>
</comment>
<reference evidence="14" key="2">
    <citation type="submission" date="2025-08" db="UniProtKB">
        <authorList>
            <consortium name="Ensembl"/>
        </authorList>
    </citation>
    <scope>IDENTIFICATION</scope>
</reference>
<evidence type="ECO:0000259" key="13">
    <source>
        <dbReference type="PROSITE" id="PS50262"/>
    </source>
</evidence>
<feature type="domain" description="G-protein coupled receptors family 1 profile" evidence="13">
    <location>
        <begin position="48"/>
        <end position="298"/>
    </location>
</feature>
<dbReference type="GO" id="GO:0005886">
    <property type="term" value="C:plasma membrane"/>
    <property type="evidence" value="ECO:0007669"/>
    <property type="project" value="UniProtKB-SubCell"/>
</dbReference>
<dbReference type="InterPro" id="IPR000276">
    <property type="entry name" value="GPCR_Rhodpsn"/>
</dbReference>
<keyword evidence="10 11" id="KW-0807">Transducer</keyword>
<feature type="transmembrane region" description="Helical" evidence="12">
    <location>
        <begin position="147"/>
        <end position="170"/>
    </location>
</feature>
<organism evidence="14 15">
    <name type="scientific">Microcebus murinus</name>
    <name type="common">Gray mouse lemur</name>
    <name type="synonym">Lemur murinus</name>
    <dbReference type="NCBI Taxonomy" id="30608"/>
    <lineage>
        <taxon>Eukaryota</taxon>
        <taxon>Metazoa</taxon>
        <taxon>Chordata</taxon>
        <taxon>Craniata</taxon>
        <taxon>Vertebrata</taxon>
        <taxon>Euteleostomi</taxon>
        <taxon>Mammalia</taxon>
        <taxon>Eutheria</taxon>
        <taxon>Euarchontoglires</taxon>
        <taxon>Primates</taxon>
        <taxon>Strepsirrhini</taxon>
        <taxon>Lemuriformes</taxon>
        <taxon>Cheirogaleidae</taxon>
        <taxon>Microcebus</taxon>
    </lineage>
</organism>
<proteinExistence type="inferred from homology"/>
<dbReference type="PROSITE" id="PS50262">
    <property type="entry name" value="G_PROTEIN_RECEP_F1_2"/>
    <property type="match status" value="1"/>
</dbReference>
<evidence type="ECO:0000256" key="8">
    <source>
        <dbReference type="ARBA" id="ARBA00023136"/>
    </source>
</evidence>
<feature type="transmembrane region" description="Helical" evidence="12">
    <location>
        <begin position="207"/>
        <end position="232"/>
    </location>
</feature>
<keyword evidence="3 12" id="KW-0716">Sensory transduction</keyword>
<feature type="transmembrane region" description="Helical" evidence="12">
    <location>
        <begin position="106"/>
        <end position="127"/>
    </location>
</feature>
<dbReference type="EMBL" id="ABDC03006463">
    <property type="status" value="NOT_ANNOTATED_CDS"/>
    <property type="molecule type" value="Genomic_DNA"/>
</dbReference>
<name>A0A8C5W0Q5_MICMU</name>
<evidence type="ECO:0000256" key="10">
    <source>
        <dbReference type="ARBA" id="ARBA00023224"/>
    </source>
</evidence>
<dbReference type="Ensembl" id="ENSMICT00000027219.2">
    <property type="protein sequence ID" value="ENSMICP00000032822.1"/>
    <property type="gene ID" value="ENSMICG00000038536.2"/>
</dbReference>
<gene>
    <name evidence="14" type="primary">LOC105883361</name>
</gene>
<evidence type="ECO:0000256" key="5">
    <source>
        <dbReference type="ARBA" id="ARBA00022725"/>
    </source>
</evidence>